<dbReference type="PANTHER" id="PTHR42878:SF7">
    <property type="entry name" value="SENSOR HISTIDINE KINASE GLRK"/>
    <property type="match status" value="1"/>
</dbReference>
<dbReference type="CDD" id="cd00082">
    <property type="entry name" value="HisKA"/>
    <property type="match status" value="1"/>
</dbReference>
<evidence type="ECO:0000313" key="18">
    <source>
        <dbReference type="Proteomes" id="UP001258315"/>
    </source>
</evidence>
<evidence type="ECO:0000256" key="2">
    <source>
        <dbReference type="ARBA" id="ARBA00004141"/>
    </source>
</evidence>
<keyword evidence="12" id="KW-0472">Membrane</keyword>
<dbReference type="SMART" id="SM00387">
    <property type="entry name" value="HATPase_c"/>
    <property type="match status" value="1"/>
</dbReference>
<dbReference type="InterPro" id="IPR050351">
    <property type="entry name" value="BphY/WalK/GraS-like"/>
</dbReference>
<dbReference type="InterPro" id="IPR003594">
    <property type="entry name" value="HATPase_dom"/>
</dbReference>
<sequence length="659" mass="75629">MTGSEERIRILEQQNRELLAENLRLKTSGRSENDSRDIREAAVEQVRQSNIRYQTIFENSLLGNKIISSDLKILQVNNTLVSMLGCKTKDELIGHHILEFSHPDYKADWQKLQEKLWRKNLPSFSLETCMVDKKGNDFWVSVTSILFTDDGGTLGFTIVENINERKLSQHNLLLRERWFRRMTDIMPQQVWSADASGNIRFVNNQSCAYFGCDEDELLINGWQDIIHPNDAGGCMTAWKHAIKTGSPFTYEFRLRNAGGYYHWFLSRAVPVIDDNQNTIWLGTNTDIDLQKAKETQKDEFLSIASHELKTPLTSLKLYNQLAAKNGSPDKKQEFIERSFSHIQRLERLISDLLDVSKINAGKMNYEIQPFEFNDMVTELTAIVQSTTTKHHIKVEINEPATVTGDKHRIEQVLNNYLANAIKYSPNANEVIICSKVVANNIVVSVQDHGIGISKDDLTKLFDRYYRADNAAMKFEGLGLGLYISAEVLKRHNGSLWIESEPGKGSIFYFILPLNGESLIQENGTDGHSYYYSNFLNINYNPEKYRLEADWVGYQNLESVKKGCMIMLDLLRKNNCSRVLNDNTKVMGNWSEAADWGAEYWFPAMVEAGLTRFAWIYSPSKFSQLAANKTLENVPNELQTRFFDNREEAEHWLNTSTLLN</sequence>
<keyword evidence="18" id="KW-1185">Reference proteome</keyword>
<dbReference type="NCBIfam" id="TIGR00229">
    <property type="entry name" value="sensory_box"/>
    <property type="match status" value="2"/>
</dbReference>
<dbReference type="InterPro" id="IPR003661">
    <property type="entry name" value="HisK_dim/P_dom"/>
</dbReference>
<evidence type="ECO:0000313" key="17">
    <source>
        <dbReference type="EMBL" id="MDT3402236.1"/>
    </source>
</evidence>
<feature type="domain" description="PAS" evidence="15">
    <location>
        <begin position="175"/>
        <end position="245"/>
    </location>
</feature>
<dbReference type="Gene3D" id="3.30.450.20">
    <property type="entry name" value="PAS domain"/>
    <property type="match status" value="2"/>
</dbReference>
<protein>
    <recommendedName>
        <fullName evidence="3">histidine kinase</fullName>
        <ecNumber evidence="3">2.7.13.3</ecNumber>
    </recommendedName>
</protein>
<dbReference type="InterPro" id="IPR000014">
    <property type="entry name" value="PAS"/>
</dbReference>
<dbReference type="SMART" id="SM00091">
    <property type="entry name" value="PAS"/>
    <property type="match status" value="2"/>
</dbReference>
<feature type="domain" description="PAC" evidence="16">
    <location>
        <begin position="248"/>
        <end position="299"/>
    </location>
</feature>
<dbReference type="InterPro" id="IPR036890">
    <property type="entry name" value="HATPase_C_sf"/>
</dbReference>
<keyword evidence="13" id="KW-0175">Coiled coil</keyword>
<keyword evidence="7" id="KW-0547">Nucleotide-binding</keyword>
<comment type="caution">
    <text evidence="17">The sequence shown here is derived from an EMBL/GenBank/DDBJ whole genome shotgun (WGS) entry which is preliminary data.</text>
</comment>
<dbReference type="InterPro" id="IPR000700">
    <property type="entry name" value="PAS-assoc_C"/>
</dbReference>
<evidence type="ECO:0000256" key="8">
    <source>
        <dbReference type="ARBA" id="ARBA00022777"/>
    </source>
</evidence>
<evidence type="ECO:0000256" key="9">
    <source>
        <dbReference type="ARBA" id="ARBA00022840"/>
    </source>
</evidence>
<evidence type="ECO:0000259" key="15">
    <source>
        <dbReference type="PROSITE" id="PS50112"/>
    </source>
</evidence>
<keyword evidence="10" id="KW-1133">Transmembrane helix</keyword>
<dbReference type="SUPFAM" id="SSF47384">
    <property type="entry name" value="Homodimeric domain of signal transducing histidine kinase"/>
    <property type="match status" value="1"/>
</dbReference>
<keyword evidence="8" id="KW-0418">Kinase</keyword>
<evidence type="ECO:0000256" key="12">
    <source>
        <dbReference type="ARBA" id="ARBA00023136"/>
    </source>
</evidence>
<name>A0ABU3GRP5_9SPHI</name>
<accession>A0ABU3GRP5</accession>
<dbReference type="InterPro" id="IPR001610">
    <property type="entry name" value="PAC"/>
</dbReference>
<dbReference type="SUPFAM" id="SSF55874">
    <property type="entry name" value="ATPase domain of HSP90 chaperone/DNA topoisomerase II/histidine kinase"/>
    <property type="match status" value="1"/>
</dbReference>
<dbReference type="PROSITE" id="PS50113">
    <property type="entry name" value="PAC"/>
    <property type="match status" value="1"/>
</dbReference>
<gene>
    <name evidence="17" type="ORF">QE417_001308</name>
</gene>
<dbReference type="PANTHER" id="PTHR42878">
    <property type="entry name" value="TWO-COMPONENT HISTIDINE KINASE"/>
    <property type="match status" value="1"/>
</dbReference>
<feature type="domain" description="Histidine kinase" evidence="14">
    <location>
        <begin position="303"/>
        <end position="515"/>
    </location>
</feature>
<evidence type="ECO:0000256" key="11">
    <source>
        <dbReference type="ARBA" id="ARBA00023012"/>
    </source>
</evidence>
<keyword evidence="9" id="KW-0067">ATP-binding</keyword>
<dbReference type="Pfam" id="PF08447">
    <property type="entry name" value="PAS_3"/>
    <property type="match status" value="1"/>
</dbReference>
<evidence type="ECO:0000256" key="4">
    <source>
        <dbReference type="ARBA" id="ARBA00022553"/>
    </source>
</evidence>
<dbReference type="Gene3D" id="3.30.565.10">
    <property type="entry name" value="Histidine kinase-like ATPase, C-terminal domain"/>
    <property type="match status" value="1"/>
</dbReference>
<dbReference type="PRINTS" id="PR00344">
    <property type="entry name" value="BCTRLSENSOR"/>
</dbReference>
<comment type="catalytic activity">
    <reaction evidence="1">
        <text>ATP + protein L-histidine = ADP + protein N-phospho-L-histidine.</text>
        <dbReference type="EC" id="2.7.13.3"/>
    </reaction>
</comment>
<dbReference type="SMART" id="SM00388">
    <property type="entry name" value="HisKA"/>
    <property type="match status" value="1"/>
</dbReference>
<feature type="coiled-coil region" evidence="13">
    <location>
        <begin position="1"/>
        <end position="28"/>
    </location>
</feature>
<dbReference type="PROSITE" id="PS50109">
    <property type="entry name" value="HIS_KIN"/>
    <property type="match status" value="1"/>
</dbReference>
<dbReference type="InterPro" id="IPR013655">
    <property type="entry name" value="PAS_fold_3"/>
</dbReference>
<dbReference type="Pfam" id="PF02518">
    <property type="entry name" value="HATPase_c"/>
    <property type="match status" value="1"/>
</dbReference>
<evidence type="ECO:0000256" key="10">
    <source>
        <dbReference type="ARBA" id="ARBA00022989"/>
    </source>
</evidence>
<reference evidence="18" key="1">
    <citation type="submission" date="2023-07" db="EMBL/GenBank/DDBJ databases">
        <title>Functional and genomic diversity of the sorghum phyllosphere microbiome.</title>
        <authorList>
            <person name="Shade A."/>
        </authorList>
    </citation>
    <scope>NUCLEOTIDE SEQUENCE [LARGE SCALE GENOMIC DNA]</scope>
    <source>
        <strain evidence="18">SORGH_AS_0422</strain>
    </source>
</reference>
<evidence type="ECO:0000256" key="7">
    <source>
        <dbReference type="ARBA" id="ARBA00022741"/>
    </source>
</evidence>
<evidence type="ECO:0000256" key="1">
    <source>
        <dbReference type="ARBA" id="ARBA00000085"/>
    </source>
</evidence>
<dbReference type="Pfam" id="PF13426">
    <property type="entry name" value="PAS_9"/>
    <property type="match status" value="1"/>
</dbReference>
<proteinExistence type="predicted"/>
<evidence type="ECO:0000256" key="3">
    <source>
        <dbReference type="ARBA" id="ARBA00012438"/>
    </source>
</evidence>
<keyword evidence="5" id="KW-0808">Transferase</keyword>
<dbReference type="InterPro" id="IPR035965">
    <property type="entry name" value="PAS-like_dom_sf"/>
</dbReference>
<dbReference type="InterPro" id="IPR004358">
    <property type="entry name" value="Sig_transdc_His_kin-like_C"/>
</dbReference>
<dbReference type="InterPro" id="IPR036097">
    <property type="entry name" value="HisK_dim/P_sf"/>
</dbReference>
<dbReference type="EMBL" id="JAVLVU010000001">
    <property type="protein sequence ID" value="MDT3402236.1"/>
    <property type="molecule type" value="Genomic_DNA"/>
</dbReference>
<evidence type="ECO:0000259" key="14">
    <source>
        <dbReference type="PROSITE" id="PS50109"/>
    </source>
</evidence>
<evidence type="ECO:0000256" key="13">
    <source>
        <dbReference type="SAM" id="Coils"/>
    </source>
</evidence>
<dbReference type="PROSITE" id="PS50112">
    <property type="entry name" value="PAS"/>
    <property type="match status" value="1"/>
</dbReference>
<dbReference type="Gene3D" id="1.10.287.130">
    <property type="match status" value="1"/>
</dbReference>
<dbReference type="SMART" id="SM00086">
    <property type="entry name" value="PAC"/>
    <property type="match status" value="1"/>
</dbReference>
<evidence type="ECO:0000256" key="6">
    <source>
        <dbReference type="ARBA" id="ARBA00022692"/>
    </source>
</evidence>
<dbReference type="EC" id="2.7.13.3" evidence="3"/>
<evidence type="ECO:0000259" key="16">
    <source>
        <dbReference type="PROSITE" id="PS50113"/>
    </source>
</evidence>
<comment type="subcellular location">
    <subcellularLocation>
        <location evidence="2">Membrane</location>
        <topology evidence="2">Multi-pass membrane protein</topology>
    </subcellularLocation>
</comment>
<dbReference type="SUPFAM" id="SSF55785">
    <property type="entry name" value="PYP-like sensor domain (PAS domain)"/>
    <property type="match status" value="2"/>
</dbReference>
<keyword evidence="4" id="KW-0597">Phosphoprotein</keyword>
<dbReference type="RefSeq" id="WP_311948529.1">
    <property type="nucleotide sequence ID" value="NZ_JAVLVU010000001.1"/>
</dbReference>
<dbReference type="CDD" id="cd00130">
    <property type="entry name" value="PAS"/>
    <property type="match status" value="2"/>
</dbReference>
<keyword evidence="11" id="KW-0902">Two-component regulatory system</keyword>
<evidence type="ECO:0000256" key="5">
    <source>
        <dbReference type="ARBA" id="ARBA00022679"/>
    </source>
</evidence>
<dbReference type="Pfam" id="PF00512">
    <property type="entry name" value="HisKA"/>
    <property type="match status" value="1"/>
</dbReference>
<dbReference type="Proteomes" id="UP001258315">
    <property type="component" value="Unassembled WGS sequence"/>
</dbReference>
<dbReference type="InterPro" id="IPR005467">
    <property type="entry name" value="His_kinase_dom"/>
</dbReference>
<keyword evidence="6" id="KW-0812">Transmembrane</keyword>
<organism evidence="17 18">
    <name type="scientific">Mucilaginibacter terrae</name>
    <dbReference type="NCBI Taxonomy" id="1955052"/>
    <lineage>
        <taxon>Bacteria</taxon>
        <taxon>Pseudomonadati</taxon>
        <taxon>Bacteroidota</taxon>
        <taxon>Sphingobacteriia</taxon>
        <taxon>Sphingobacteriales</taxon>
        <taxon>Sphingobacteriaceae</taxon>
        <taxon>Mucilaginibacter</taxon>
    </lineage>
</organism>